<name>A0ABV1UZE9_9ACTN</name>
<evidence type="ECO:0000313" key="3">
    <source>
        <dbReference type="Proteomes" id="UP001445472"/>
    </source>
</evidence>
<reference evidence="2 3" key="1">
    <citation type="submission" date="2024-06" db="EMBL/GenBank/DDBJ databases">
        <title>The Natural Products Discovery Center: Release of the First 8490 Sequenced Strains for Exploring Actinobacteria Biosynthetic Diversity.</title>
        <authorList>
            <person name="Kalkreuter E."/>
            <person name="Kautsar S.A."/>
            <person name="Yang D."/>
            <person name="Bader C.D."/>
            <person name="Teijaro C.N."/>
            <person name="Fluegel L."/>
            <person name="Davis C.M."/>
            <person name="Simpson J.R."/>
            <person name="Lauterbach L."/>
            <person name="Steele A.D."/>
            <person name="Gui C."/>
            <person name="Meng S."/>
            <person name="Li G."/>
            <person name="Viehrig K."/>
            <person name="Ye F."/>
            <person name="Su P."/>
            <person name="Kiefer A.F."/>
            <person name="Nichols A."/>
            <person name="Cepeda A.J."/>
            <person name="Yan W."/>
            <person name="Fan B."/>
            <person name="Jiang Y."/>
            <person name="Adhikari A."/>
            <person name="Zheng C.-J."/>
            <person name="Schuster L."/>
            <person name="Cowan T.M."/>
            <person name="Smanski M.J."/>
            <person name="Chevrette M.G."/>
            <person name="De Carvalho L.P.S."/>
            <person name="Shen B."/>
        </authorList>
    </citation>
    <scope>NUCLEOTIDE SEQUENCE [LARGE SCALE GENOMIC DNA]</scope>
    <source>
        <strain evidence="2 3">NPDC000837</strain>
    </source>
</reference>
<keyword evidence="3" id="KW-1185">Reference proteome</keyword>
<proteinExistence type="predicted"/>
<accession>A0ABV1UZE9</accession>
<feature type="transmembrane region" description="Helical" evidence="1">
    <location>
        <begin position="22"/>
        <end position="43"/>
    </location>
</feature>
<evidence type="ECO:0000256" key="1">
    <source>
        <dbReference type="SAM" id="Phobius"/>
    </source>
</evidence>
<dbReference type="EMBL" id="JBEPBX010000021">
    <property type="protein sequence ID" value="MER6616141.1"/>
    <property type="molecule type" value="Genomic_DNA"/>
</dbReference>
<keyword evidence="1" id="KW-0472">Membrane</keyword>
<dbReference type="RefSeq" id="WP_351977531.1">
    <property type="nucleotide sequence ID" value="NZ_JBEPBX010000021.1"/>
</dbReference>
<sequence length="104" mass="10396">MSSHVHLVEPVASGAGFEGRSLALVVFLAFVAIALLLCGLAAADQGDPEHFYAGGAALGPVGGGLAVAGDYVCAATLLSTTGSVALAGRTASSSPWPRSPRWSW</sequence>
<comment type="caution">
    <text evidence="2">The sequence shown here is derived from an EMBL/GenBank/DDBJ whole genome shotgun (WGS) entry which is preliminary data.</text>
</comment>
<gene>
    <name evidence="2" type="ORF">ABT276_22785</name>
</gene>
<evidence type="ECO:0000313" key="2">
    <source>
        <dbReference type="EMBL" id="MER6616141.1"/>
    </source>
</evidence>
<protein>
    <submittedName>
        <fullName evidence="2">Uncharacterized protein</fullName>
    </submittedName>
</protein>
<dbReference type="Proteomes" id="UP001445472">
    <property type="component" value="Unassembled WGS sequence"/>
</dbReference>
<organism evidence="2 3">
    <name type="scientific">Streptomyces xantholiticus</name>
    <dbReference type="NCBI Taxonomy" id="68285"/>
    <lineage>
        <taxon>Bacteria</taxon>
        <taxon>Bacillati</taxon>
        <taxon>Actinomycetota</taxon>
        <taxon>Actinomycetes</taxon>
        <taxon>Kitasatosporales</taxon>
        <taxon>Streptomycetaceae</taxon>
        <taxon>Streptomyces</taxon>
    </lineage>
</organism>
<keyword evidence="1" id="KW-0812">Transmembrane</keyword>
<keyword evidence="1" id="KW-1133">Transmembrane helix</keyword>